<sequence>MIRKEFRLLLLSTKKFIEQLPIQKQQKASMNLMKIIQEPKSEEQIMKEINYQINFLKLTNPNISFKHLTEEEAETESMIQQLNEEQEQYQQKEDFNLKKGTYIYQNGNLIQGQSEKRKEVDYSNWYAANVDPDDLKRHKELLDRQHFSGPFWEGKPMPKSILDEENPNTLMYSDERPEKELNPNMKQEKHGKFEKVKR</sequence>
<evidence type="ECO:0000313" key="3">
    <source>
        <dbReference type="EMBL" id="CAD8123971.1"/>
    </source>
</evidence>
<gene>
    <name evidence="3" type="ORF">PSON_ATCC_30995.1.T1480068</name>
</gene>
<reference evidence="3" key="1">
    <citation type="submission" date="2021-01" db="EMBL/GenBank/DDBJ databases">
        <authorList>
            <consortium name="Genoscope - CEA"/>
            <person name="William W."/>
        </authorList>
    </citation>
    <scope>NUCLEOTIDE SEQUENCE</scope>
</reference>
<keyword evidence="4" id="KW-1185">Reference proteome</keyword>
<dbReference type="Proteomes" id="UP000692954">
    <property type="component" value="Unassembled WGS sequence"/>
</dbReference>
<keyword evidence="1" id="KW-0175">Coiled coil</keyword>
<dbReference type="OrthoDB" id="10252184at2759"/>
<feature type="coiled-coil region" evidence="1">
    <location>
        <begin position="65"/>
        <end position="99"/>
    </location>
</feature>
<evidence type="ECO:0000256" key="2">
    <source>
        <dbReference type="SAM" id="MobiDB-lite"/>
    </source>
</evidence>
<protein>
    <submittedName>
        <fullName evidence="3">Uncharacterized protein</fullName>
    </submittedName>
</protein>
<feature type="compositionally biased region" description="Basic and acidic residues" evidence="2">
    <location>
        <begin position="173"/>
        <end position="198"/>
    </location>
</feature>
<feature type="region of interest" description="Disordered" evidence="2">
    <location>
        <begin position="153"/>
        <end position="198"/>
    </location>
</feature>
<dbReference type="AlphaFoldDB" id="A0A8S1R722"/>
<evidence type="ECO:0000313" key="4">
    <source>
        <dbReference type="Proteomes" id="UP000692954"/>
    </source>
</evidence>
<dbReference type="EMBL" id="CAJJDN010000148">
    <property type="protein sequence ID" value="CAD8123971.1"/>
    <property type="molecule type" value="Genomic_DNA"/>
</dbReference>
<name>A0A8S1R722_9CILI</name>
<organism evidence="3 4">
    <name type="scientific">Paramecium sonneborni</name>
    <dbReference type="NCBI Taxonomy" id="65129"/>
    <lineage>
        <taxon>Eukaryota</taxon>
        <taxon>Sar</taxon>
        <taxon>Alveolata</taxon>
        <taxon>Ciliophora</taxon>
        <taxon>Intramacronucleata</taxon>
        <taxon>Oligohymenophorea</taxon>
        <taxon>Peniculida</taxon>
        <taxon>Parameciidae</taxon>
        <taxon>Paramecium</taxon>
    </lineage>
</organism>
<accession>A0A8S1R722</accession>
<evidence type="ECO:0000256" key="1">
    <source>
        <dbReference type="SAM" id="Coils"/>
    </source>
</evidence>
<proteinExistence type="predicted"/>
<comment type="caution">
    <text evidence="3">The sequence shown here is derived from an EMBL/GenBank/DDBJ whole genome shotgun (WGS) entry which is preliminary data.</text>
</comment>